<accession>A0ABY3W5Z7</accession>
<keyword evidence="3" id="KW-1185">Reference proteome</keyword>
<protein>
    <submittedName>
        <fullName evidence="2">Cupin domain-containing protein</fullName>
    </submittedName>
</protein>
<dbReference type="EMBL" id="CP093326">
    <property type="protein sequence ID" value="UNK45705.1"/>
    <property type="molecule type" value="Genomic_DNA"/>
</dbReference>
<proteinExistence type="predicted"/>
<evidence type="ECO:0000313" key="2">
    <source>
        <dbReference type="EMBL" id="UNK45705.1"/>
    </source>
</evidence>
<dbReference type="InterPro" id="IPR013096">
    <property type="entry name" value="Cupin_2"/>
</dbReference>
<dbReference type="InterPro" id="IPR014710">
    <property type="entry name" value="RmlC-like_jellyroll"/>
</dbReference>
<dbReference type="PANTHER" id="PTHR36156">
    <property type="entry name" value="SLR2101 PROTEIN"/>
    <property type="match status" value="1"/>
</dbReference>
<dbReference type="PANTHER" id="PTHR36156:SF2">
    <property type="entry name" value="CUPIN TYPE-2 DOMAIN-CONTAINING PROTEIN"/>
    <property type="match status" value="1"/>
</dbReference>
<dbReference type="Gene3D" id="2.20.70.150">
    <property type="match status" value="1"/>
</dbReference>
<dbReference type="Pfam" id="PF07883">
    <property type="entry name" value="Cupin_2"/>
    <property type="match status" value="1"/>
</dbReference>
<gene>
    <name evidence="2" type="ORF">MNQ99_17595</name>
</gene>
<dbReference type="Gene3D" id="2.60.120.10">
    <property type="entry name" value="Jelly Rolls"/>
    <property type="match status" value="1"/>
</dbReference>
<evidence type="ECO:0000313" key="3">
    <source>
        <dbReference type="Proteomes" id="UP000829069"/>
    </source>
</evidence>
<dbReference type="RefSeq" id="WP_241913893.1">
    <property type="nucleotide sequence ID" value="NZ_CP093326.1"/>
</dbReference>
<name>A0ABY3W5Z7_9MICC</name>
<feature type="domain" description="Cupin type-2" evidence="1">
    <location>
        <begin position="118"/>
        <end position="176"/>
    </location>
</feature>
<reference evidence="2 3" key="1">
    <citation type="submission" date="2022-03" db="EMBL/GenBank/DDBJ databases">
        <title>Isotopic signatures of nitrous oxide derived from detoxification processes.</title>
        <authorList>
            <person name="Behrendt U."/>
            <person name="Buchen C."/>
            <person name="Well R."/>
            <person name="Ulrich A."/>
            <person name="Rohe L."/>
            <person name="Kolb S."/>
            <person name="Schloter M."/>
            <person name="Horn M.A."/>
            <person name="Augustin J."/>
        </authorList>
    </citation>
    <scope>NUCLEOTIDE SEQUENCE [LARGE SCALE GENOMIC DNA]</scope>
    <source>
        <strain evidence="2 3">S4-C24</strain>
    </source>
</reference>
<dbReference type="Proteomes" id="UP000829069">
    <property type="component" value="Chromosome"/>
</dbReference>
<dbReference type="InterPro" id="IPR047142">
    <property type="entry name" value="OryJ/VirC-like"/>
</dbReference>
<dbReference type="SUPFAM" id="SSF51182">
    <property type="entry name" value="RmlC-like cupins"/>
    <property type="match status" value="1"/>
</dbReference>
<evidence type="ECO:0000259" key="1">
    <source>
        <dbReference type="Pfam" id="PF07883"/>
    </source>
</evidence>
<dbReference type="InterPro" id="IPR011051">
    <property type="entry name" value="RmlC_Cupin_sf"/>
</dbReference>
<organism evidence="2 3">
    <name type="scientific">Arthrobacter sulfonylureivorans</name>
    <dbReference type="NCBI Taxonomy" id="2486855"/>
    <lineage>
        <taxon>Bacteria</taxon>
        <taxon>Bacillati</taxon>
        <taxon>Actinomycetota</taxon>
        <taxon>Actinomycetes</taxon>
        <taxon>Micrococcales</taxon>
        <taxon>Micrococcaceae</taxon>
        <taxon>Arthrobacter</taxon>
    </lineage>
</organism>
<dbReference type="CDD" id="cd02231">
    <property type="entry name" value="cupin_BLL6423-like"/>
    <property type="match status" value="1"/>
</dbReference>
<sequence length="202" mass="22019">MTTRPPVRRVVTGHDDQGRAIILSDGPAPNHWSSDLIPGFGATVPWLTQGPIDHVTDQDPATADADLPSFPGPGETILRIADFPPDSVYPDEADSVIFSEIDGHEEAEAGAEHSNGKHFWFHRTDSLDYAVVLDGEITLLVDEGETTLRAGDIAVQRATSHAWSNRTDRTARMLFVLIGTEPLSAAEIAARRQEHAHSLERT</sequence>